<keyword evidence="5 10" id="KW-0067">ATP-binding</keyword>
<feature type="region of interest" description="Disordered" evidence="11">
    <location>
        <begin position="19"/>
        <end position="77"/>
    </location>
</feature>
<evidence type="ECO:0000256" key="6">
    <source>
        <dbReference type="ARBA" id="ARBA00022884"/>
    </source>
</evidence>
<dbReference type="Pfam" id="PF00271">
    <property type="entry name" value="Helicase_C"/>
    <property type="match status" value="1"/>
</dbReference>
<evidence type="ECO:0000256" key="11">
    <source>
        <dbReference type="SAM" id="MobiDB-lite"/>
    </source>
</evidence>
<evidence type="ECO:0000256" key="2">
    <source>
        <dbReference type="ARBA" id="ARBA00022741"/>
    </source>
</evidence>
<evidence type="ECO:0000313" key="15">
    <source>
        <dbReference type="EnsemblMetazoa" id="XP_020899200.1"/>
    </source>
</evidence>
<keyword evidence="6" id="KW-0694">RNA-binding</keyword>
<comment type="similarity">
    <text evidence="7">Belongs to the DEAD box helicase family. DDX3/DED1 subfamily.</text>
</comment>
<dbReference type="Gene3D" id="3.40.50.300">
    <property type="entry name" value="P-loop containing nucleotide triphosphate hydrolases"/>
    <property type="match status" value="2"/>
</dbReference>
<dbReference type="OrthoDB" id="196131at2759"/>
<dbReference type="SUPFAM" id="SSF52540">
    <property type="entry name" value="P-loop containing nucleoside triphosphate hydrolases"/>
    <property type="match status" value="1"/>
</dbReference>
<feature type="region of interest" description="Disordered" evidence="11">
    <location>
        <begin position="595"/>
        <end position="616"/>
    </location>
</feature>
<evidence type="ECO:0000256" key="10">
    <source>
        <dbReference type="RuleBase" id="RU000492"/>
    </source>
</evidence>
<evidence type="ECO:0000259" key="14">
    <source>
        <dbReference type="PROSITE" id="PS51195"/>
    </source>
</evidence>
<keyword evidence="3 10" id="KW-0378">Hydrolase</keyword>
<dbReference type="InterPro" id="IPR000629">
    <property type="entry name" value="RNA-helicase_DEAD-box_CS"/>
</dbReference>
<evidence type="ECO:0000259" key="12">
    <source>
        <dbReference type="PROSITE" id="PS51192"/>
    </source>
</evidence>
<dbReference type="SMART" id="SM00490">
    <property type="entry name" value="HELICc"/>
    <property type="match status" value="1"/>
</dbReference>
<dbReference type="GeneID" id="110237921"/>
<dbReference type="FunFam" id="3.40.50.300:FF:000008">
    <property type="entry name" value="ATP-dependent RNA helicase RhlB"/>
    <property type="match status" value="1"/>
</dbReference>
<dbReference type="Proteomes" id="UP000887567">
    <property type="component" value="Unplaced"/>
</dbReference>
<reference evidence="15" key="1">
    <citation type="submission" date="2022-11" db="UniProtKB">
        <authorList>
            <consortium name="EnsemblMetazoa"/>
        </authorList>
    </citation>
    <scope>IDENTIFICATION</scope>
</reference>
<dbReference type="PROSITE" id="PS51195">
    <property type="entry name" value="Q_MOTIF"/>
    <property type="match status" value="1"/>
</dbReference>
<dbReference type="InterPro" id="IPR014001">
    <property type="entry name" value="Helicase_ATP-bd"/>
</dbReference>
<dbReference type="InterPro" id="IPR014014">
    <property type="entry name" value="RNA_helicase_DEAD_Q_motif"/>
</dbReference>
<dbReference type="CDD" id="cd18787">
    <property type="entry name" value="SF2_C_DEAD"/>
    <property type="match status" value="1"/>
</dbReference>
<dbReference type="FunFam" id="3.40.50.300:FF:000160">
    <property type="entry name" value="ATP-dependent RNA helicase DDX3X"/>
    <property type="match status" value="1"/>
</dbReference>
<dbReference type="GO" id="GO:0005524">
    <property type="term" value="F:ATP binding"/>
    <property type="evidence" value="ECO:0007669"/>
    <property type="project" value="UniProtKB-KW"/>
</dbReference>
<dbReference type="CDD" id="cd18051">
    <property type="entry name" value="DEADc_DDX3"/>
    <property type="match status" value="1"/>
</dbReference>
<protein>
    <recommendedName>
        <fullName evidence="1">RNA helicase</fullName>
        <ecNumber evidence="1">3.6.4.13</ecNumber>
    </recommendedName>
</protein>
<feature type="domain" description="Helicase ATP-binding" evidence="12">
    <location>
        <begin position="231"/>
        <end position="419"/>
    </location>
</feature>
<dbReference type="InterPro" id="IPR027417">
    <property type="entry name" value="P-loop_NTPase"/>
</dbReference>
<dbReference type="GO" id="GO:0003723">
    <property type="term" value="F:RNA binding"/>
    <property type="evidence" value="ECO:0007669"/>
    <property type="project" value="UniProtKB-KW"/>
</dbReference>
<evidence type="ECO:0000256" key="7">
    <source>
        <dbReference type="ARBA" id="ARBA00024358"/>
    </source>
</evidence>
<dbReference type="KEGG" id="epa:110237921"/>
<feature type="short sequence motif" description="Q motif" evidence="9">
    <location>
        <begin position="200"/>
        <end position="228"/>
    </location>
</feature>
<dbReference type="EnsemblMetazoa" id="XM_021043541.1">
    <property type="protein sequence ID" value="XP_020899200.1"/>
    <property type="gene ID" value="LOC110237921"/>
</dbReference>
<proteinExistence type="inferred from homology"/>
<dbReference type="SMART" id="SM00487">
    <property type="entry name" value="DEXDc"/>
    <property type="match status" value="1"/>
</dbReference>
<dbReference type="EC" id="3.6.4.13" evidence="1"/>
<evidence type="ECO:0000256" key="8">
    <source>
        <dbReference type="ARBA" id="ARBA00047984"/>
    </source>
</evidence>
<evidence type="ECO:0000256" key="9">
    <source>
        <dbReference type="PROSITE-ProRule" id="PRU00552"/>
    </source>
</evidence>
<dbReference type="RefSeq" id="XP_020899200.1">
    <property type="nucleotide sequence ID" value="XM_021043541.1"/>
</dbReference>
<dbReference type="GO" id="GO:0016787">
    <property type="term" value="F:hydrolase activity"/>
    <property type="evidence" value="ECO:0007669"/>
    <property type="project" value="UniProtKB-KW"/>
</dbReference>
<evidence type="ECO:0000256" key="5">
    <source>
        <dbReference type="ARBA" id="ARBA00022840"/>
    </source>
</evidence>
<keyword evidence="2 10" id="KW-0547">Nucleotide-binding</keyword>
<dbReference type="InterPro" id="IPR001650">
    <property type="entry name" value="Helicase_C-like"/>
</dbReference>
<evidence type="ECO:0000259" key="13">
    <source>
        <dbReference type="PROSITE" id="PS51194"/>
    </source>
</evidence>
<dbReference type="PROSITE" id="PS51192">
    <property type="entry name" value="HELICASE_ATP_BIND_1"/>
    <property type="match status" value="1"/>
</dbReference>
<feature type="domain" description="DEAD-box RNA helicase Q" evidence="14">
    <location>
        <begin position="200"/>
        <end position="228"/>
    </location>
</feature>
<evidence type="ECO:0000256" key="4">
    <source>
        <dbReference type="ARBA" id="ARBA00022806"/>
    </source>
</evidence>
<feature type="domain" description="Helicase C-terminal" evidence="13">
    <location>
        <begin position="430"/>
        <end position="591"/>
    </location>
</feature>
<dbReference type="GO" id="GO:0003724">
    <property type="term" value="F:RNA helicase activity"/>
    <property type="evidence" value="ECO:0007669"/>
    <property type="project" value="UniProtKB-EC"/>
</dbReference>
<dbReference type="AlphaFoldDB" id="A0A913X5I6"/>
<dbReference type="Pfam" id="PF00270">
    <property type="entry name" value="DEAD"/>
    <property type="match status" value="1"/>
</dbReference>
<organism evidence="15 16">
    <name type="scientific">Exaiptasia diaphana</name>
    <name type="common">Tropical sea anemone</name>
    <name type="synonym">Aiptasia pulchella</name>
    <dbReference type="NCBI Taxonomy" id="2652724"/>
    <lineage>
        <taxon>Eukaryota</taxon>
        <taxon>Metazoa</taxon>
        <taxon>Cnidaria</taxon>
        <taxon>Anthozoa</taxon>
        <taxon>Hexacorallia</taxon>
        <taxon>Actiniaria</taxon>
        <taxon>Aiptasiidae</taxon>
        <taxon>Exaiptasia</taxon>
    </lineage>
</organism>
<evidence type="ECO:0000256" key="3">
    <source>
        <dbReference type="ARBA" id="ARBA00022801"/>
    </source>
</evidence>
<name>A0A913X5I6_EXADI</name>
<comment type="catalytic activity">
    <reaction evidence="8">
        <text>ATP + H2O = ADP + phosphate + H(+)</text>
        <dbReference type="Rhea" id="RHEA:13065"/>
        <dbReference type="ChEBI" id="CHEBI:15377"/>
        <dbReference type="ChEBI" id="CHEBI:15378"/>
        <dbReference type="ChEBI" id="CHEBI:30616"/>
        <dbReference type="ChEBI" id="CHEBI:43474"/>
        <dbReference type="ChEBI" id="CHEBI:456216"/>
        <dbReference type="EC" id="3.6.4.13"/>
    </reaction>
</comment>
<accession>A0A913X5I6</accession>
<dbReference type="PROSITE" id="PS51194">
    <property type="entry name" value="HELICASE_CTER"/>
    <property type="match status" value="1"/>
</dbReference>
<dbReference type="OMA" id="SYAGMQP"/>
<keyword evidence="4 10" id="KW-0347">Helicase</keyword>
<sequence length="673" mass="73566">MSHVAPGNQQSLDQRFAGLDLNSGVGNNPDAGHNQRQQRYVPPHLRRNPQELFHNDPRNPVNFPSGGAPQQFQGGGRDGAFRGMNYGGKYNNFGGGGGYGGGGGGYGGRGGYGGAGYRRGGGGGNWRERGGNNYWGNNSGYDDRDSYAKTARPEDWSKLLPKNDRIERELFGGHNTGINFEKYDDIPVEATGQDCPQNIESFTDVDLGEILTHNIQLANYSKPTPVQKYAIPIVKHKRDLMACAQTGSGKTAAFLIPILSRIYQEGPPPAPDAKHTSRRRQYPVCLVLAPTRELAVQIFDEARKFAYCSLVRPCVVYGGADIGSQLRELDRGCHLLVATPGRLVDMMDRGRIGLDVIKFLVLDEADRMLDMGFEPQIRRIVDQDTMPKAGDRQTLMFSATFPKEIQILARDFLDNYIFLAVGRVGSTSENITQKIVWVDEYDKRSFLLDLLNASGPDALTLVFVETKKGADSLELFLYKDGYQCTSIHGDRSQSEREEALRSFRSGKTPILVATAVAARGLDINNVRHVINFDLPSDIEEYVHRIGRTGRVGHTGLATSFFNEKNKNVAKDLLSLVTETGQEVPSWLESIAYESNQNSKRGPRRYGGFGGSRDYRQQRGNSAQMNQMHGYGGYGGGGGGYMHYGGYSGGGGGGGSGGRYHGGGGGGGGQDWWN</sequence>
<evidence type="ECO:0000313" key="16">
    <source>
        <dbReference type="Proteomes" id="UP000887567"/>
    </source>
</evidence>
<dbReference type="InterPro" id="IPR011545">
    <property type="entry name" value="DEAD/DEAH_box_helicase_dom"/>
</dbReference>
<keyword evidence="16" id="KW-1185">Reference proteome</keyword>
<dbReference type="PROSITE" id="PS00039">
    <property type="entry name" value="DEAD_ATP_HELICASE"/>
    <property type="match status" value="1"/>
</dbReference>
<evidence type="ECO:0000256" key="1">
    <source>
        <dbReference type="ARBA" id="ARBA00012552"/>
    </source>
</evidence>
<dbReference type="PANTHER" id="PTHR47958">
    <property type="entry name" value="ATP-DEPENDENT RNA HELICASE DBP3"/>
    <property type="match status" value="1"/>
</dbReference>